<dbReference type="SMART" id="SM00248">
    <property type="entry name" value="ANK"/>
    <property type="match status" value="2"/>
</dbReference>
<dbReference type="InterPro" id="IPR002110">
    <property type="entry name" value="Ankyrin_rpt"/>
</dbReference>
<accession>A0A2J7ZTL9</accession>
<name>A0A2J7ZTL9_9CHLO</name>
<organism evidence="5 6">
    <name type="scientific">Tetrabaena socialis</name>
    <dbReference type="NCBI Taxonomy" id="47790"/>
    <lineage>
        <taxon>Eukaryota</taxon>
        <taxon>Viridiplantae</taxon>
        <taxon>Chlorophyta</taxon>
        <taxon>core chlorophytes</taxon>
        <taxon>Chlorophyceae</taxon>
        <taxon>CS clade</taxon>
        <taxon>Chlamydomonadales</taxon>
        <taxon>Tetrabaenaceae</taxon>
        <taxon>Tetrabaena</taxon>
    </lineage>
</organism>
<dbReference type="InterPro" id="IPR013083">
    <property type="entry name" value="Znf_RING/FYVE/PHD"/>
</dbReference>
<dbReference type="SUPFAM" id="SSF48403">
    <property type="entry name" value="Ankyrin repeat"/>
    <property type="match status" value="1"/>
</dbReference>
<dbReference type="Pfam" id="PF12796">
    <property type="entry name" value="Ank_2"/>
    <property type="match status" value="1"/>
</dbReference>
<dbReference type="Gene3D" id="1.25.40.20">
    <property type="entry name" value="Ankyrin repeat-containing domain"/>
    <property type="match status" value="1"/>
</dbReference>
<reference evidence="5 6" key="1">
    <citation type="journal article" date="2017" name="Mol. Biol. Evol.">
        <title>The 4-celled Tetrabaena socialis nuclear genome reveals the essential components for genetic control of cell number at the origin of multicellularity in the volvocine lineage.</title>
        <authorList>
            <person name="Featherston J."/>
            <person name="Arakaki Y."/>
            <person name="Hanschen E.R."/>
            <person name="Ferris P.J."/>
            <person name="Michod R.E."/>
            <person name="Olson B.J.S.C."/>
            <person name="Nozaki H."/>
            <person name="Durand P.M."/>
        </authorList>
    </citation>
    <scope>NUCLEOTIDE SEQUENCE [LARGE SCALE GENOMIC DNA]</scope>
    <source>
        <strain evidence="5 6">NIES-571</strain>
    </source>
</reference>
<keyword evidence="6" id="KW-1185">Reference proteome</keyword>
<dbReference type="SMART" id="SM00504">
    <property type="entry name" value="Ubox"/>
    <property type="match status" value="1"/>
</dbReference>
<proteinExistence type="predicted"/>
<dbReference type="EMBL" id="PGGS01000482">
    <property type="protein sequence ID" value="PNH03621.1"/>
    <property type="molecule type" value="Genomic_DNA"/>
</dbReference>
<feature type="coiled-coil region" evidence="2">
    <location>
        <begin position="1"/>
        <end position="28"/>
    </location>
</feature>
<dbReference type="Gene3D" id="3.30.40.10">
    <property type="entry name" value="Zinc/RING finger domain, C3HC4 (zinc finger)"/>
    <property type="match status" value="1"/>
</dbReference>
<dbReference type="SUPFAM" id="SSF57850">
    <property type="entry name" value="RING/U-box"/>
    <property type="match status" value="1"/>
</dbReference>
<keyword evidence="1" id="KW-0040">ANK repeat</keyword>
<sequence length="405" mass="44475">MERFMEQAMQLQRNVDTVRESMRALRESSRAHALLLEQRIRAAVLAGLQDAGVMKSAACMSEEEAKEVAAGIKEKQAVLRKREQQMEEQYLEQVATALALQDSAVGSSSHRETAIEVPPDYLCPIRLMVMRDPVILVDSGHSFEREAIVSHLATDSSTSSYNPYTFLPLTRADLAPNHALRNAIEWWLERHRMTHDQADAELTGTAQVCRTPPRHQCATGKHKVERDDDGGEDKTANKRQKTQGQLSKPFETTALHPGTHVPPPEAGASGSAATLQRSHRIKETGLDGHYLNSLGLNGFADKVKALLTCGAADLHAKDEHGCTLLHRASLNGQEEVVRLLLRAGAPTDVVDNEGKTALDMAKARNEYEVVSVLLKAAMQRSTSTLDSLHDQPVAQWELSGSFDAG</sequence>
<feature type="compositionally biased region" description="Basic and acidic residues" evidence="3">
    <location>
        <begin position="222"/>
        <end position="236"/>
    </location>
</feature>
<dbReference type="PROSITE" id="PS50297">
    <property type="entry name" value="ANK_REP_REGION"/>
    <property type="match status" value="1"/>
</dbReference>
<dbReference type="Proteomes" id="UP000236333">
    <property type="component" value="Unassembled WGS sequence"/>
</dbReference>
<evidence type="ECO:0000256" key="1">
    <source>
        <dbReference type="PROSITE-ProRule" id="PRU00023"/>
    </source>
</evidence>
<evidence type="ECO:0000256" key="3">
    <source>
        <dbReference type="SAM" id="MobiDB-lite"/>
    </source>
</evidence>
<dbReference type="PANTHER" id="PTHR46573:SF1">
    <property type="entry name" value="WD REPEAT, SAM AND U-BOX DOMAIN-CONTAINING PROTEIN 1"/>
    <property type="match status" value="1"/>
</dbReference>
<feature type="domain" description="U-box" evidence="4">
    <location>
        <begin position="116"/>
        <end position="194"/>
    </location>
</feature>
<dbReference type="Pfam" id="PF04564">
    <property type="entry name" value="U-box"/>
    <property type="match status" value="1"/>
</dbReference>
<dbReference type="InterPro" id="IPR036770">
    <property type="entry name" value="Ankyrin_rpt-contain_sf"/>
</dbReference>
<evidence type="ECO:0000313" key="5">
    <source>
        <dbReference type="EMBL" id="PNH03621.1"/>
    </source>
</evidence>
<dbReference type="UniPathway" id="UPA00143"/>
<comment type="caution">
    <text evidence="5">The sequence shown here is derived from an EMBL/GenBank/DDBJ whole genome shotgun (WGS) entry which is preliminary data.</text>
</comment>
<keyword evidence="2" id="KW-0175">Coiled coil</keyword>
<dbReference type="GO" id="GO:0016567">
    <property type="term" value="P:protein ubiquitination"/>
    <property type="evidence" value="ECO:0007669"/>
    <property type="project" value="UniProtKB-UniPathway"/>
</dbReference>
<dbReference type="OrthoDB" id="2016400at2759"/>
<dbReference type="PROSITE" id="PS50088">
    <property type="entry name" value="ANK_REPEAT"/>
    <property type="match status" value="1"/>
</dbReference>
<feature type="repeat" description="ANK" evidence="1">
    <location>
        <begin position="320"/>
        <end position="352"/>
    </location>
</feature>
<dbReference type="PANTHER" id="PTHR46573">
    <property type="entry name" value="WD REPEAT, SAM AND U-BOX DOMAIN-CONTAINING PROTEIN 1"/>
    <property type="match status" value="1"/>
</dbReference>
<evidence type="ECO:0000256" key="2">
    <source>
        <dbReference type="SAM" id="Coils"/>
    </source>
</evidence>
<dbReference type="AlphaFoldDB" id="A0A2J7ZTL9"/>
<dbReference type="PROSITE" id="PS51698">
    <property type="entry name" value="U_BOX"/>
    <property type="match status" value="1"/>
</dbReference>
<gene>
    <name evidence="5" type="ORF">TSOC_010306</name>
</gene>
<evidence type="ECO:0000313" key="6">
    <source>
        <dbReference type="Proteomes" id="UP000236333"/>
    </source>
</evidence>
<evidence type="ECO:0000259" key="4">
    <source>
        <dbReference type="PROSITE" id="PS51698"/>
    </source>
</evidence>
<dbReference type="GO" id="GO:0004842">
    <property type="term" value="F:ubiquitin-protein transferase activity"/>
    <property type="evidence" value="ECO:0007669"/>
    <property type="project" value="InterPro"/>
</dbReference>
<protein>
    <submittedName>
        <fullName evidence="5">E3 ubiquitin-protein ligase</fullName>
    </submittedName>
</protein>
<dbReference type="InterPro" id="IPR052085">
    <property type="entry name" value="WD-SAM-U-box"/>
</dbReference>
<dbReference type="InterPro" id="IPR003613">
    <property type="entry name" value="Ubox_domain"/>
</dbReference>
<feature type="region of interest" description="Disordered" evidence="3">
    <location>
        <begin position="204"/>
        <end position="276"/>
    </location>
</feature>